<evidence type="ECO:0000313" key="1">
    <source>
        <dbReference type="EMBL" id="KAK2706220.1"/>
    </source>
</evidence>
<dbReference type="Proteomes" id="UP001187531">
    <property type="component" value="Unassembled WGS sequence"/>
</dbReference>
<comment type="caution">
    <text evidence="1">The sequence shown here is derived from an EMBL/GenBank/DDBJ whole genome shotgun (WGS) entry which is preliminary data.</text>
</comment>
<feature type="non-terminal residue" evidence="1">
    <location>
        <position position="1"/>
    </location>
</feature>
<name>A0AA88HBY3_ARTSF</name>
<dbReference type="AlphaFoldDB" id="A0AA88HBY3"/>
<reference evidence="1" key="1">
    <citation type="submission" date="2023-07" db="EMBL/GenBank/DDBJ databases">
        <title>Chromosome-level genome assembly of Artemia franciscana.</title>
        <authorList>
            <person name="Jo E."/>
        </authorList>
    </citation>
    <scope>NUCLEOTIDE SEQUENCE</scope>
    <source>
        <tissue evidence="1">Whole body</tissue>
    </source>
</reference>
<proteinExistence type="predicted"/>
<evidence type="ECO:0000313" key="2">
    <source>
        <dbReference type="Proteomes" id="UP001187531"/>
    </source>
</evidence>
<dbReference type="EMBL" id="JAVRJZ010000020">
    <property type="protein sequence ID" value="KAK2706220.1"/>
    <property type="molecule type" value="Genomic_DNA"/>
</dbReference>
<gene>
    <name evidence="1" type="ORF">QYM36_016303</name>
</gene>
<keyword evidence="2" id="KW-1185">Reference proteome</keyword>
<sequence length="51" mass="5740">ENDIFNDQYQCTKAKAVLYPLFLYSEGNEIADSNLTVLSTPTKPLECETLV</sequence>
<organism evidence="1 2">
    <name type="scientific">Artemia franciscana</name>
    <name type="common">Brine shrimp</name>
    <name type="synonym">Artemia sanfranciscana</name>
    <dbReference type="NCBI Taxonomy" id="6661"/>
    <lineage>
        <taxon>Eukaryota</taxon>
        <taxon>Metazoa</taxon>
        <taxon>Ecdysozoa</taxon>
        <taxon>Arthropoda</taxon>
        <taxon>Crustacea</taxon>
        <taxon>Branchiopoda</taxon>
        <taxon>Anostraca</taxon>
        <taxon>Artemiidae</taxon>
        <taxon>Artemia</taxon>
    </lineage>
</organism>
<protein>
    <submittedName>
        <fullName evidence="1">Uncharacterized protein</fullName>
    </submittedName>
</protein>
<accession>A0AA88HBY3</accession>
<feature type="non-terminal residue" evidence="1">
    <location>
        <position position="51"/>
    </location>
</feature>